<protein>
    <submittedName>
        <fullName evidence="6">Blast:Phosphoglycolate phosphatase</fullName>
    </submittedName>
</protein>
<evidence type="ECO:0000256" key="1">
    <source>
        <dbReference type="ARBA" id="ARBA00022801"/>
    </source>
</evidence>
<proteinExistence type="inferred from homology"/>
<reference evidence="7" key="1">
    <citation type="submission" date="2018-01" db="EMBL/GenBank/DDBJ databases">
        <authorList>
            <person name="Alioto T."/>
            <person name="Alioto T."/>
        </authorList>
    </citation>
    <scope>NUCLEOTIDE SEQUENCE [LARGE SCALE GENOMIC DNA]</scope>
</reference>
<dbReference type="EMBL" id="OUUW01000002">
    <property type="protein sequence ID" value="SPP77115.1"/>
    <property type="molecule type" value="Genomic_DNA"/>
</dbReference>
<feature type="binding site" evidence="5">
    <location>
        <position position="40"/>
    </location>
    <ligand>
        <name>Mg(2+)</name>
        <dbReference type="ChEBI" id="CHEBI:18420"/>
    </ligand>
</feature>
<evidence type="ECO:0000256" key="5">
    <source>
        <dbReference type="PIRSR" id="PIRSR000915-3"/>
    </source>
</evidence>
<dbReference type="OrthoDB" id="413953at2759"/>
<organism evidence="6 7">
    <name type="scientific">Drosophila guanche</name>
    <name type="common">Fruit fly</name>
    <dbReference type="NCBI Taxonomy" id="7266"/>
    <lineage>
        <taxon>Eukaryota</taxon>
        <taxon>Metazoa</taxon>
        <taxon>Ecdysozoa</taxon>
        <taxon>Arthropoda</taxon>
        <taxon>Hexapoda</taxon>
        <taxon>Insecta</taxon>
        <taxon>Pterygota</taxon>
        <taxon>Neoptera</taxon>
        <taxon>Endopterygota</taxon>
        <taxon>Diptera</taxon>
        <taxon>Brachycera</taxon>
        <taxon>Muscomorpha</taxon>
        <taxon>Ephydroidea</taxon>
        <taxon>Drosophilidae</taxon>
        <taxon>Drosophila</taxon>
        <taxon>Sophophora</taxon>
    </lineage>
</organism>
<dbReference type="PANTHER" id="PTHR19288">
    <property type="entry name" value="4-NITROPHENYLPHOSPHATASE-RELATED"/>
    <property type="match status" value="1"/>
</dbReference>
<evidence type="ECO:0000256" key="2">
    <source>
        <dbReference type="PIRNR" id="PIRNR000915"/>
    </source>
</evidence>
<evidence type="ECO:0000256" key="3">
    <source>
        <dbReference type="PIRSR" id="PIRSR000915-1"/>
    </source>
</evidence>
<dbReference type="GO" id="GO:0046872">
    <property type="term" value="F:metal ion binding"/>
    <property type="evidence" value="ECO:0007669"/>
    <property type="project" value="UniProtKB-KW"/>
</dbReference>
<accession>A0A3B0J5X4</accession>
<feature type="binding site" evidence="5">
    <location>
        <position position="257"/>
    </location>
    <ligand>
        <name>Mg(2+)</name>
        <dbReference type="ChEBI" id="CHEBI:18420"/>
    </ligand>
</feature>
<dbReference type="OMA" id="AGLDFHI"/>
<evidence type="ECO:0000313" key="6">
    <source>
        <dbReference type="EMBL" id="SPP77115.1"/>
    </source>
</evidence>
<comment type="cofactor">
    <cofactor evidence="5">
        <name>Mg(2+)</name>
        <dbReference type="ChEBI" id="CHEBI:18420"/>
    </cofactor>
    <text evidence="5">Divalent metal ions. Mg(2+) is the most effective.</text>
</comment>
<dbReference type="Gene3D" id="3.40.50.1000">
    <property type="entry name" value="HAD superfamily/HAD-like"/>
    <property type="match status" value="2"/>
</dbReference>
<evidence type="ECO:0000313" key="7">
    <source>
        <dbReference type="Proteomes" id="UP000268350"/>
    </source>
</evidence>
<keyword evidence="5" id="KW-0460">Magnesium</keyword>
<feature type="binding site" evidence="4">
    <location>
        <position position="232"/>
    </location>
    <ligand>
        <name>substrate</name>
    </ligand>
</feature>
<dbReference type="GO" id="GO:0005737">
    <property type="term" value="C:cytoplasm"/>
    <property type="evidence" value="ECO:0007669"/>
    <property type="project" value="TreeGrafter"/>
</dbReference>
<dbReference type="InterPro" id="IPR006349">
    <property type="entry name" value="PGP_euk"/>
</dbReference>
<dbReference type="Pfam" id="PF13344">
    <property type="entry name" value="Hydrolase_6"/>
    <property type="match status" value="1"/>
</dbReference>
<dbReference type="SUPFAM" id="SSF56784">
    <property type="entry name" value="HAD-like"/>
    <property type="match status" value="1"/>
</dbReference>
<dbReference type="Proteomes" id="UP000268350">
    <property type="component" value="Unassembled WGS sequence"/>
</dbReference>
<feature type="active site" description="Proton donor" evidence="3">
    <location>
        <position position="40"/>
    </location>
</feature>
<comment type="similarity">
    <text evidence="2">Belongs to the HAD-like hydrolase superfamily.</text>
</comment>
<keyword evidence="7" id="KW-1185">Reference proteome</keyword>
<dbReference type="NCBIfam" id="TIGR01460">
    <property type="entry name" value="HAD-SF-IIA"/>
    <property type="match status" value="1"/>
</dbReference>
<dbReference type="PIRSF" id="PIRSF000915">
    <property type="entry name" value="PGP-type_phosphatase"/>
    <property type="match status" value="1"/>
</dbReference>
<dbReference type="GO" id="GO:0016791">
    <property type="term" value="F:phosphatase activity"/>
    <property type="evidence" value="ECO:0007669"/>
    <property type="project" value="InterPro"/>
</dbReference>
<name>A0A3B0J5X4_DROGU</name>
<evidence type="ECO:0000256" key="4">
    <source>
        <dbReference type="PIRSR" id="PIRSR000915-2"/>
    </source>
</evidence>
<dbReference type="AlphaFoldDB" id="A0A3B0J5X4"/>
<dbReference type="InterPro" id="IPR006357">
    <property type="entry name" value="HAD-SF_hydro_IIA"/>
</dbReference>
<gene>
    <name evidence="6" type="ORF">DGUA_6G007757</name>
</gene>
<dbReference type="STRING" id="7266.A0A3B0J5X4"/>
<keyword evidence="5" id="KW-0479">Metal-binding</keyword>
<sequence length="321" mass="35556">MNFALTRKVLHMGGGRVLTPNTFNVRQLLNTFDTIVYAADGVLWRHEEALHGAADTFNALRGMGKNAFICTNNSSYSCRDLSKKANKLGFMVAENEILSSAQALARFMRERKFQRKVYIVGGQGIKDELKLVGIDSLPLDTASMQENSLAEQVQKMYFDANVGAVAVGMDKDLNVVKLTKASIYLRNSQTLFVATNRDRAFPVAADRHVPGAGVMVAAIQAVAKRPPFTCGKPSPYVCSHLMRQGVIQPERTLMVGDTMYTDIQFGYNCGFHTLLVGTGVSSLKDIRTAQASKQPMIYQQIPDLYLPRLSDLLPFLHSRNR</sequence>
<dbReference type="Pfam" id="PF13242">
    <property type="entry name" value="Hydrolase_like"/>
    <property type="match status" value="1"/>
</dbReference>
<dbReference type="NCBIfam" id="TIGR01452">
    <property type="entry name" value="PGP_euk"/>
    <property type="match status" value="1"/>
</dbReference>
<dbReference type="PANTHER" id="PTHR19288:SF93">
    <property type="entry name" value="FI11325P-RELATED"/>
    <property type="match status" value="1"/>
</dbReference>
<dbReference type="InterPro" id="IPR023214">
    <property type="entry name" value="HAD_sf"/>
</dbReference>
<keyword evidence="1 2" id="KW-0378">Hydrolase</keyword>
<dbReference type="InterPro" id="IPR036412">
    <property type="entry name" value="HAD-like_sf"/>
</dbReference>